<comment type="caution">
    <text evidence="4">The sequence shown here is derived from an EMBL/GenBank/DDBJ whole genome shotgun (WGS) entry which is preliminary data.</text>
</comment>
<keyword evidence="5" id="KW-1185">Reference proteome</keyword>
<evidence type="ECO:0000259" key="3">
    <source>
        <dbReference type="Pfam" id="PF05225"/>
    </source>
</evidence>
<evidence type="ECO:0000256" key="1">
    <source>
        <dbReference type="ARBA" id="ARBA00004123"/>
    </source>
</evidence>
<feature type="coiled-coil region" evidence="2">
    <location>
        <begin position="36"/>
        <end position="77"/>
    </location>
</feature>
<evidence type="ECO:0000313" key="5">
    <source>
        <dbReference type="Proteomes" id="UP001152888"/>
    </source>
</evidence>
<evidence type="ECO:0000256" key="2">
    <source>
        <dbReference type="SAM" id="Coils"/>
    </source>
</evidence>
<dbReference type="OrthoDB" id="117296at2759"/>
<dbReference type="GO" id="GO:0005634">
    <property type="term" value="C:nucleus"/>
    <property type="evidence" value="ECO:0007669"/>
    <property type="project" value="UniProtKB-SubCell"/>
</dbReference>
<comment type="subcellular location">
    <subcellularLocation>
        <location evidence="1">Nucleus</location>
    </subcellularLocation>
</comment>
<accession>A0A9P0KQZ1</accession>
<dbReference type="InterPro" id="IPR007889">
    <property type="entry name" value="HTH_Psq"/>
</dbReference>
<dbReference type="GO" id="GO:0003677">
    <property type="term" value="F:DNA binding"/>
    <property type="evidence" value="ECO:0007669"/>
    <property type="project" value="InterPro"/>
</dbReference>
<dbReference type="Pfam" id="PF05225">
    <property type="entry name" value="HTH_psq"/>
    <property type="match status" value="1"/>
</dbReference>
<name>A0A9P0KQZ1_ACAOB</name>
<dbReference type="EMBL" id="CAKOFQ010006850">
    <property type="protein sequence ID" value="CAH1976634.1"/>
    <property type="molecule type" value="Genomic_DNA"/>
</dbReference>
<feature type="domain" description="HTH psq-type" evidence="3">
    <location>
        <begin position="210"/>
        <end position="244"/>
    </location>
</feature>
<evidence type="ECO:0000313" key="4">
    <source>
        <dbReference type="EMBL" id="CAH1976634.1"/>
    </source>
</evidence>
<dbReference type="AlphaFoldDB" id="A0A9P0KQZ1"/>
<proteinExistence type="predicted"/>
<keyword evidence="2" id="KW-0175">Coiled coil</keyword>
<protein>
    <recommendedName>
        <fullName evidence="3">HTH psq-type domain-containing protein</fullName>
    </recommendedName>
</protein>
<dbReference type="InterPro" id="IPR009057">
    <property type="entry name" value="Homeodomain-like_sf"/>
</dbReference>
<organism evidence="4 5">
    <name type="scientific">Acanthoscelides obtectus</name>
    <name type="common">Bean weevil</name>
    <name type="synonym">Bruchus obtectus</name>
    <dbReference type="NCBI Taxonomy" id="200917"/>
    <lineage>
        <taxon>Eukaryota</taxon>
        <taxon>Metazoa</taxon>
        <taxon>Ecdysozoa</taxon>
        <taxon>Arthropoda</taxon>
        <taxon>Hexapoda</taxon>
        <taxon>Insecta</taxon>
        <taxon>Pterygota</taxon>
        <taxon>Neoptera</taxon>
        <taxon>Endopterygota</taxon>
        <taxon>Coleoptera</taxon>
        <taxon>Polyphaga</taxon>
        <taxon>Cucujiformia</taxon>
        <taxon>Chrysomeloidea</taxon>
        <taxon>Chrysomelidae</taxon>
        <taxon>Bruchinae</taxon>
        <taxon>Bruchini</taxon>
        <taxon>Acanthoscelides</taxon>
    </lineage>
</organism>
<dbReference type="SUPFAM" id="SSF46689">
    <property type="entry name" value="Homeodomain-like"/>
    <property type="match status" value="1"/>
</dbReference>
<gene>
    <name evidence="4" type="ORF">ACAOBT_LOCUS12236</name>
</gene>
<dbReference type="Proteomes" id="UP001152888">
    <property type="component" value="Unassembled WGS sequence"/>
</dbReference>
<sequence>MGLSTTDMREIKSTIINTCNEKFVQEIVSKVLQLVEKQFEERLNRNEEEIETLCDRVENLERDNRRLIMKMDDQEQMERSQNCYNSTRNKTTEFSPYELVFGHTSGHPPEHVYIEKELMSKYLQDIRNKLEYYYKIARSRTDEQKQKAKVRFDNRVSPNLQTHKIGDKVFVKQSQISNKLQNKFDGPYEVIQIMGEPNEKRNYGQWSEADVKAALNVFREGSIGFNEICRQYNIPKPTFRRHLKSYNVRANESKKIIGRSCTFFAEMEEDLEKHILTLVNFFLE</sequence>
<reference evidence="4" key="1">
    <citation type="submission" date="2022-03" db="EMBL/GenBank/DDBJ databases">
        <authorList>
            <person name="Sayadi A."/>
        </authorList>
    </citation>
    <scope>NUCLEOTIDE SEQUENCE</scope>
</reference>